<keyword evidence="3" id="KW-1185">Reference proteome</keyword>
<evidence type="ECO:0008006" key="4">
    <source>
        <dbReference type="Google" id="ProtNLM"/>
    </source>
</evidence>
<name>A0ABS1VN63_9ACTN</name>
<sequence>MRRISPRKGLAVCVALSALTFTAACSGDASSDAAAPAAVPATGASAVPPAPVDPSVAAAADAALSADTKQICAQAERATVSFGELFVADMKLKIDAAADGTAAKQQADKKIARDVENFSFALADMAGLTTDAPLKKALTAMSAEVKALKGDVAKLDTDRMAGLTAKLDKACGKA</sequence>
<feature type="chain" id="PRO_5046857169" description="Lipoprotein" evidence="1">
    <location>
        <begin position="24"/>
        <end position="174"/>
    </location>
</feature>
<dbReference type="EMBL" id="JAENHO010000005">
    <property type="protein sequence ID" value="MBL7256083.1"/>
    <property type="molecule type" value="Genomic_DNA"/>
</dbReference>
<evidence type="ECO:0000313" key="3">
    <source>
        <dbReference type="Proteomes" id="UP000598996"/>
    </source>
</evidence>
<dbReference type="RefSeq" id="WP_202992656.1">
    <property type="nucleotide sequence ID" value="NZ_JAENHO010000005.1"/>
</dbReference>
<protein>
    <recommendedName>
        <fullName evidence="4">Lipoprotein</fullName>
    </recommendedName>
</protein>
<reference evidence="2 3" key="1">
    <citation type="submission" date="2021-01" db="EMBL/GenBank/DDBJ databases">
        <title>Actinoplanes sp. nov. LDG1-01 isolated from lichen.</title>
        <authorList>
            <person name="Saeng-In P."/>
            <person name="Phongsopitanun W."/>
            <person name="Kanchanasin P."/>
            <person name="Yuki M."/>
            <person name="Kudo T."/>
            <person name="Ohkuma M."/>
            <person name="Tanasupawat S."/>
        </authorList>
    </citation>
    <scope>NUCLEOTIDE SEQUENCE [LARGE SCALE GENOMIC DNA]</scope>
    <source>
        <strain evidence="2 3">LDG1-01</strain>
    </source>
</reference>
<gene>
    <name evidence="2" type="ORF">JKJ07_17445</name>
</gene>
<evidence type="ECO:0000256" key="1">
    <source>
        <dbReference type="SAM" id="SignalP"/>
    </source>
</evidence>
<dbReference type="PROSITE" id="PS51257">
    <property type="entry name" value="PROKAR_LIPOPROTEIN"/>
    <property type="match status" value="1"/>
</dbReference>
<organism evidence="2 3">
    <name type="scientific">Paractinoplanes lichenicola</name>
    <dbReference type="NCBI Taxonomy" id="2802976"/>
    <lineage>
        <taxon>Bacteria</taxon>
        <taxon>Bacillati</taxon>
        <taxon>Actinomycetota</taxon>
        <taxon>Actinomycetes</taxon>
        <taxon>Micromonosporales</taxon>
        <taxon>Micromonosporaceae</taxon>
        <taxon>Paractinoplanes</taxon>
    </lineage>
</organism>
<comment type="caution">
    <text evidence="2">The sequence shown here is derived from an EMBL/GenBank/DDBJ whole genome shotgun (WGS) entry which is preliminary data.</text>
</comment>
<accession>A0ABS1VN63</accession>
<dbReference type="Proteomes" id="UP000598996">
    <property type="component" value="Unassembled WGS sequence"/>
</dbReference>
<evidence type="ECO:0000313" key="2">
    <source>
        <dbReference type="EMBL" id="MBL7256083.1"/>
    </source>
</evidence>
<keyword evidence="1" id="KW-0732">Signal</keyword>
<proteinExistence type="predicted"/>
<feature type="signal peptide" evidence="1">
    <location>
        <begin position="1"/>
        <end position="23"/>
    </location>
</feature>